<keyword evidence="4" id="KW-1185">Reference proteome</keyword>
<accession>A0A1Q6DV82</accession>
<name>A0A1Q6DV82_METT1</name>
<comment type="similarity">
    <text evidence="1">Belongs to the GSP E family.</text>
</comment>
<dbReference type="STRING" id="1903181.BTN85_0740"/>
<evidence type="ECO:0000313" key="3">
    <source>
        <dbReference type="EMBL" id="OKY78253.1"/>
    </source>
</evidence>
<organism evidence="3 4">
    <name type="scientific">Methanohalarchaeum thermophilum</name>
    <dbReference type="NCBI Taxonomy" id="1903181"/>
    <lineage>
        <taxon>Archaea</taxon>
        <taxon>Methanobacteriati</taxon>
        <taxon>Methanobacteriota</taxon>
        <taxon>Methanonatronarchaeia</taxon>
        <taxon>Methanonatronarchaeales</taxon>
        <taxon>Methanonatronarchaeaceae</taxon>
        <taxon>Candidatus Methanohalarchaeum</taxon>
    </lineage>
</organism>
<dbReference type="InParanoid" id="A0A1Q6DV82"/>
<feature type="domain" description="Bacterial type II secretion system protein E" evidence="2">
    <location>
        <begin position="196"/>
        <end position="410"/>
    </location>
</feature>
<dbReference type="PANTHER" id="PTHR30486:SF6">
    <property type="entry name" value="TYPE IV PILUS RETRACTATION ATPASE PILT"/>
    <property type="match status" value="1"/>
</dbReference>
<dbReference type="Proteomes" id="UP000185744">
    <property type="component" value="Unassembled WGS sequence"/>
</dbReference>
<dbReference type="InterPro" id="IPR001482">
    <property type="entry name" value="T2SS/T4SS_dom"/>
</dbReference>
<dbReference type="CDD" id="cd01130">
    <property type="entry name" value="VirB11-like_ATPase"/>
    <property type="match status" value="1"/>
</dbReference>
<reference evidence="3" key="1">
    <citation type="submission" date="2016-12" db="EMBL/GenBank/DDBJ databases">
        <title>Discovery of methanogenic haloarchaea.</title>
        <authorList>
            <person name="Sorokin D.Y."/>
            <person name="Makarova K.S."/>
            <person name="Abbas B."/>
            <person name="Ferrer M."/>
            <person name="Golyshin P.N."/>
        </authorList>
    </citation>
    <scope>NUCLEOTIDE SEQUENCE [LARGE SCALE GENOMIC DNA]</scope>
    <source>
        <strain evidence="3">HMET1</strain>
    </source>
</reference>
<dbReference type="InterPro" id="IPR027417">
    <property type="entry name" value="P-loop_NTPase"/>
</dbReference>
<gene>
    <name evidence="3" type="ORF">BTN85_0740</name>
</gene>
<dbReference type="SUPFAM" id="SSF52540">
    <property type="entry name" value="P-loop containing nucleoside triphosphate hydrolases"/>
    <property type="match status" value="1"/>
</dbReference>
<sequence>MVKINLFSKEKGEFPSLKNLSELAIDYNLTDKKIDVSEENKLERYWLKKGFSEAFIYYDPDEGINKYKVFEPEMDEEEIETYQAVKGEVKDRILKEASKGEKREILHEKTTSVCNKLNKEISDIEFVKLFYYLNRDFIGLGRLQPLMQDNYLEDISCNGSNLPVYVYHQRHRDLETEISFGPKELETLVMNIAQRSNRQISFARPTAEATLPDGSRAQLSLGKEVTLKGSTFTIRKFPEEPITPTDLVAWDTLSSEMLAYLWLASENKKNIMIVGGTATGKTTSLNAITLFVPWGAKVVTIEDTHEIRLPFKNWVPSITREGFGDEAEDIDMYDLLRSALRQRPEYIIVGEIRGGEAVTLFQAMSTGHTSFSTLHASSVERAIRRLENPPIDVPRNMLPALDLIAVQSMTVSEGERHRRITEIQEIGNYESGKIQTNLLFNWNNNKKEFNRVSRSILLKNLSSELGYSYGEMEDEIKVRKRVIEKMNKNKVRKYDNVVKSIKLFQKDKKELLDRLNIKKTGIEDE</sequence>
<dbReference type="EMBL" id="MSDW01000001">
    <property type="protein sequence ID" value="OKY78253.1"/>
    <property type="molecule type" value="Genomic_DNA"/>
</dbReference>
<proteinExistence type="inferred from homology"/>
<dbReference type="Gene3D" id="3.40.50.300">
    <property type="entry name" value="P-loop containing nucleotide triphosphate hydrolases"/>
    <property type="match status" value="1"/>
</dbReference>
<evidence type="ECO:0000259" key="2">
    <source>
        <dbReference type="Pfam" id="PF00437"/>
    </source>
</evidence>
<evidence type="ECO:0000256" key="1">
    <source>
        <dbReference type="ARBA" id="ARBA00006611"/>
    </source>
</evidence>
<dbReference type="AlphaFoldDB" id="A0A1Q6DV82"/>
<dbReference type="Pfam" id="PF00437">
    <property type="entry name" value="T2SSE"/>
    <property type="match status" value="1"/>
</dbReference>
<dbReference type="GO" id="GO:0016887">
    <property type="term" value="F:ATP hydrolysis activity"/>
    <property type="evidence" value="ECO:0007669"/>
    <property type="project" value="InterPro"/>
</dbReference>
<evidence type="ECO:0000313" key="4">
    <source>
        <dbReference type="Proteomes" id="UP000185744"/>
    </source>
</evidence>
<dbReference type="PANTHER" id="PTHR30486">
    <property type="entry name" value="TWITCHING MOTILITY PROTEIN PILT"/>
    <property type="match status" value="1"/>
</dbReference>
<dbReference type="InterPro" id="IPR050921">
    <property type="entry name" value="T4SS_GSP_E_ATPase"/>
</dbReference>
<protein>
    <submittedName>
        <fullName evidence="3">ATPase involved in archaellum/pili biosynthesis FlaI</fullName>
    </submittedName>
</protein>
<comment type="caution">
    <text evidence="3">The sequence shown here is derived from an EMBL/GenBank/DDBJ whole genome shotgun (WGS) entry which is preliminary data.</text>
</comment>
<dbReference type="Gene3D" id="3.30.450.380">
    <property type="match status" value="1"/>
</dbReference>